<feature type="transmembrane region" description="Helical" evidence="2">
    <location>
        <begin position="533"/>
        <end position="552"/>
    </location>
</feature>
<dbReference type="Proteomes" id="UP000706525">
    <property type="component" value="Unassembled WGS sequence"/>
</dbReference>
<dbReference type="NCBIfam" id="TIGR04346">
    <property type="entry name" value="DotA_TraY"/>
    <property type="match status" value="1"/>
</dbReference>
<evidence type="ECO:0000313" key="4">
    <source>
        <dbReference type="Proteomes" id="UP000706525"/>
    </source>
</evidence>
<feature type="region of interest" description="Disordered" evidence="1">
    <location>
        <begin position="711"/>
        <end position="776"/>
    </location>
</feature>
<keyword evidence="2" id="KW-1133">Transmembrane helix</keyword>
<evidence type="ECO:0008006" key="5">
    <source>
        <dbReference type="Google" id="ProtNLM"/>
    </source>
</evidence>
<protein>
    <recommendedName>
        <fullName evidence="5">DotA/TraY family protein</fullName>
    </recommendedName>
</protein>
<feature type="transmembrane region" description="Helical" evidence="2">
    <location>
        <begin position="499"/>
        <end position="521"/>
    </location>
</feature>
<gene>
    <name evidence="3" type="ORF">LMG32289_05593</name>
</gene>
<keyword evidence="2" id="KW-0472">Membrane</keyword>
<organism evidence="3 4">
    <name type="scientific">Cupriavidus pampae</name>
    <dbReference type="NCBI Taxonomy" id="659251"/>
    <lineage>
        <taxon>Bacteria</taxon>
        <taxon>Pseudomonadati</taxon>
        <taxon>Pseudomonadota</taxon>
        <taxon>Betaproteobacteria</taxon>
        <taxon>Burkholderiales</taxon>
        <taxon>Burkholderiaceae</taxon>
        <taxon>Cupriavidus</taxon>
    </lineage>
</organism>
<dbReference type="InterPro" id="IPR027628">
    <property type="entry name" value="DotA_TraY"/>
</dbReference>
<keyword evidence="4" id="KW-1185">Reference proteome</keyword>
<name>A0ABM8XVC0_9BURK</name>
<feature type="transmembrane region" description="Helical" evidence="2">
    <location>
        <begin position="472"/>
        <end position="493"/>
    </location>
</feature>
<feature type="transmembrane region" description="Helical" evidence="2">
    <location>
        <begin position="558"/>
        <end position="577"/>
    </location>
</feature>
<feature type="transmembrane region" description="Helical" evidence="2">
    <location>
        <begin position="55"/>
        <end position="75"/>
    </location>
</feature>
<keyword evidence="2" id="KW-0812">Transmembrane</keyword>
<feature type="transmembrane region" description="Helical" evidence="2">
    <location>
        <begin position="642"/>
        <end position="669"/>
    </location>
</feature>
<evidence type="ECO:0000256" key="2">
    <source>
        <dbReference type="SAM" id="Phobius"/>
    </source>
</evidence>
<evidence type="ECO:0000256" key="1">
    <source>
        <dbReference type="SAM" id="MobiDB-lite"/>
    </source>
</evidence>
<dbReference type="EMBL" id="CAJZAG010000012">
    <property type="protein sequence ID" value="CAG9184353.1"/>
    <property type="molecule type" value="Genomic_DNA"/>
</dbReference>
<accession>A0ABM8XVC0</accession>
<feature type="transmembrane region" description="Helical" evidence="2">
    <location>
        <begin position="597"/>
        <end position="622"/>
    </location>
</feature>
<sequence length="776" mass="82668">MANPFTPQSGDAAVEMLKLVFGPVMDAIVPGIQQTATTPSSGMLAEAFRMFNSGVLMFGSLIVTYVTMMGIVNTANDGEALGKRWSTFYTPLRTFSAAAALIPGSSGYAAIQIMMLIIVSYSIGFASTMWKGLNEYMLGTNVANEAVKSIVKDPAFDSIAVNAMRMTLCAKGINAAMKAVSPDSQVNLQYIKTDAAPDKSSAGAQINKTTFAFSDPKWPNSESLCGQIVMQSTYMAPPRSGSKLANDVAPSIKEAVYQVRARYVESFFTGDFAQQADRLAQAAVTDGATFSSQNFAKLIDDMKDRQMADIVSAVSNAISQGENGGTLSSLTDKGWVYAGSMYREMGRLKDAVRNTTTSSSNFIAGADSPLERVLTGDTLIAANAVLTQYNAVAAELSHRVFQMASQNSSNEPVVPKLKTNFSVADMTDGDGAKGQINGFFNRISNSYLTGAIYYLEDPDADPIMKIKNLGDWMATVGETIILAKAIVIASLTALKVTSVASLIPGTSGVGGVVAGILQYIIEMWSAFGPSIMALMYLGYYLGIWIPMVPFFMFATGVVGWLVFVVEMMAAGMLWAAAHTTPAREDSFIGSQTQGYMLLMSGFFRPALMVIGLVASNALLYPVTSYLNEAFLSSFRSLQADSVTGLFSLAMYMLIYCIAITACYMLLFALPQALPDNILRWIGAGVGDLGEKGMASKLEGSASTQARQAAVWGSSGGQKFSGLQGEKRNKVDRDKAAAAQEKATNARHDALMGALGQSRNDPVGETGQSTVSGLSDM</sequence>
<comment type="caution">
    <text evidence="3">The sequence shown here is derived from an EMBL/GenBank/DDBJ whole genome shotgun (WGS) entry which is preliminary data.</text>
</comment>
<proteinExistence type="predicted"/>
<feature type="transmembrane region" description="Helical" evidence="2">
    <location>
        <begin position="95"/>
        <end position="121"/>
    </location>
</feature>
<evidence type="ECO:0000313" key="3">
    <source>
        <dbReference type="EMBL" id="CAG9184353.1"/>
    </source>
</evidence>
<feature type="compositionally biased region" description="Polar residues" evidence="1">
    <location>
        <begin position="765"/>
        <end position="776"/>
    </location>
</feature>
<feature type="compositionally biased region" description="Basic and acidic residues" evidence="1">
    <location>
        <begin position="724"/>
        <end position="735"/>
    </location>
</feature>
<dbReference type="RefSeq" id="WP_223994266.1">
    <property type="nucleotide sequence ID" value="NZ_CAJZAG010000012.1"/>
</dbReference>
<reference evidence="3 4" key="1">
    <citation type="submission" date="2021-08" db="EMBL/GenBank/DDBJ databases">
        <authorList>
            <person name="Peeters C."/>
        </authorList>
    </citation>
    <scope>NUCLEOTIDE SEQUENCE [LARGE SCALE GENOMIC DNA]</scope>
    <source>
        <strain evidence="3 4">LMG 32289</strain>
    </source>
</reference>